<organism evidence="2 3">
    <name type="scientific">Mycena albidolilacea</name>
    <dbReference type="NCBI Taxonomy" id="1033008"/>
    <lineage>
        <taxon>Eukaryota</taxon>
        <taxon>Fungi</taxon>
        <taxon>Dikarya</taxon>
        <taxon>Basidiomycota</taxon>
        <taxon>Agaricomycotina</taxon>
        <taxon>Agaricomycetes</taxon>
        <taxon>Agaricomycetidae</taxon>
        <taxon>Agaricales</taxon>
        <taxon>Marasmiineae</taxon>
        <taxon>Mycenaceae</taxon>
        <taxon>Mycena</taxon>
    </lineage>
</organism>
<evidence type="ECO:0000256" key="1">
    <source>
        <dbReference type="SAM" id="MobiDB-lite"/>
    </source>
</evidence>
<accession>A0AAD7F2B1</accession>
<comment type="caution">
    <text evidence="2">The sequence shown here is derived from an EMBL/GenBank/DDBJ whole genome shotgun (WGS) entry which is preliminary data.</text>
</comment>
<dbReference type="EMBL" id="JARIHO010000003">
    <property type="protein sequence ID" value="KAJ7364508.1"/>
    <property type="molecule type" value="Genomic_DNA"/>
</dbReference>
<evidence type="ECO:0000313" key="2">
    <source>
        <dbReference type="EMBL" id="KAJ7364508.1"/>
    </source>
</evidence>
<dbReference type="AlphaFoldDB" id="A0AAD7F2B1"/>
<feature type="region of interest" description="Disordered" evidence="1">
    <location>
        <begin position="235"/>
        <end position="264"/>
    </location>
</feature>
<sequence>MLWGQMKEHPGQSSPQHLVQALKIKATLPMLCETMASLGAKTYSVFETWLEKEKTYLNSLTKEPVQETLQIEYYQKLVNVPPQQDTNQWAAFCRGSPWTWSSGVECMTTPLMVTNRHYQHTLDELKDLIVTQMFELSKALQAQSKGVSLAGSKLSTRSLADFDLLREGRKDIRNEERFFVYHDGRLQAEGKQALAYQLSKEEGFTASLSPGVSISKECLIPEAVLGDSEDVEMQERSRCAMSIRPRLDEEEGDNSEQAETGSLN</sequence>
<protein>
    <submittedName>
        <fullName evidence="2">Uncharacterized protein</fullName>
    </submittedName>
</protein>
<evidence type="ECO:0000313" key="3">
    <source>
        <dbReference type="Proteomes" id="UP001218218"/>
    </source>
</evidence>
<dbReference type="Proteomes" id="UP001218218">
    <property type="component" value="Unassembled WGS sequence"/>
</dbReference>
<proteinExistence type="predicted"/>
<reference evidence="2" key="1">
    <citation type="submission" date="2023-03" db="EMBL/GenBank/DDBJ databases">
        <title>Massive genome expansion in bonnet fungi (Mycena s.s.) driven by repeated elements and novel gene families across ecological guilds.</title>
        <authorList>
            <consortium name="Lawrence Berkeley National Laboratory"/>
            <person name="Harder C.B."/>
            <person name="Miyauchi S."/>
            <person name="Viragh M."/>
            <person name="Kuo A."/>
            <person name="Thoen E."/>
            <person name="Andreopoulos B."/>
            <person name="Lu D."/>
            <person name="Skrede I."/>
            <person name="Drula E."/>
            <person name="Henrissat B."/>
            <person name="Morin E."/>
            <person name="Kohler A."/>
            <person name="Barry K."/>
            <person name="LaButti K."/>
            <person name="Morin E."/>
            <person name="Salamov A."/>
            <person name="Lipzen A."/>
            <person name="Mereny Z."/>
            <person name="Hegedus B."/>
            <person name="Baldrian P."/>
            <person name="Stursova M."/>
            <person name="Weitz H."/>
            <person name="Taylor A."/>
            <person name="Grigoriev I.V."/>
            <person name="Nagy L.G."/>
            <person name="Martin F."/>
            <person name="Kauserud H."/>
        </authorList>
    </citation>
    <scope>NUCLEOTIDE SEQUENCE</scope>
    <source>
        <strain evidence="2">CBHHK002</strain>
    </source>
</reference>
<gene>
    <name evidence="2" type="ORF">DFH08DRAFT_798842</name>
</gene>
<name>A0AAD7F2B1_9AGAR</name>
<keyword evidence="3" id="KW-1185">Reference proteome</keyword>